<dbReference type="GO" id="GO:0016301">
    <property type="term" value="F:kinase activity"/>
    <property type="evidence" value="ECO:0007669"/>
    <property type="project" value="UniProtKB-KW"/>
</dbReference>
<keyword evidence="2 3" id="KW-0418">Kinase</keyword>
<organism evidence="3 4">
    <name type="scientific">Alteromonas aquimaris</name>
    <dbReference type="NCBI Taxonomy" id="2998417"/>
    <lineage>
        <taxon>Bacteria</taxon>
        <taxon>Pseudomonadati</taxon>
        <taxon>Pseudomonadota</taxon>
        <taxon>Gammaproteobacteria</taxon>
        <taxon>Alteromonadales</taxon>
        <taxon>Alteromonadaceae</taxon>
        <taxon>Alteromonas/Salinimonas group</taxon>
        <taxon>Alteromonas</taxon>
    </lineage>
</organism>
<evidence type="ECO:0000313" key="4">
    <source>
        <dbReference type="Proteomes" id="UP001142810"/>
    </source>
</evidence>
<dbReference type="InterPro" id="IPR011009">
    <property type="entry name" value="Kinase-like_dom_sf"/>
</dbReference>
<dbReference type="EMBL" id="JAPFRD010000010">
    <property type="protein sequence ID" value="MCW8108785.1"/>
    <property type="molecule type" value="Genomic_DNA"/>
</dbReference>
<dbReference type="SUPFAM" id="SSF56112">
    <property type="entry name" value="Protein kinase-like (PK-like)"/>
    <property type="match status" value="1"/>
</dbReference>
<sequence length="293" mass="33273">MWHFISEHISEQAQIDFVVQNYHRVAGGDTHDCFIVKDDTHRYFVKTSTVLPLSAFTQEAEGLAAIRATSTLGCPSVVCWGQITTNEKPVSYLVLQHIKFQSSSDNAWSELGEKLAAMHQFPPPDNQFGWQQSNYLGATVQTNTPSQSWAHFFAEQRIGAMLEMLAHKNIRMINPDQLVERVLIFLSDHKPRPSLVHGDLWSGNIGFSKHGPVIFDPAIYIGDAETDIAMTELFGRFNGNFYRAYYESIPLNPGYEARKQVYQLYHLLNHALLFGGDYVSSSQSIIQQFLHQY</sequence>
<evidence type="ECO:0000256" key="2">
    <source>
        <dbReference type="PIRNR" id="PIRNR006221"/>
    </source>
</evidence>
<gene>
    <name evidence="3" type="ORF">OPS25_09790</name>
</gene>
<dbReference type="Pfam" id="PF03881">
    <property type="entry name" value="Fructosamin_kin"/>
    <property type="match status" value="1"/>
</dbReference>
<evidence type="ECO:0000313" key="3">
    <source>
        <dbReference type="EMBL" id="MCW8108785.1"/>
    </source>
</evidence>
<keyword evidence="4" id="KW-1185">Reference proteome</keyword>
<dbReference type="Proteomes" id="UP001142810">
    <property type="component" value="Unassembled WGS sequence"/>
</dbReference>
<dbReference type="Gene3D" id="3.30.200.20">
    <property type="entry name" value="Phosphorylase Kinase, domain 1"/>
    <property type="match status" value="1"/>
</dbReference>
<comment type="similarity">
    <text evidence="1 2">Belongs to the fructosamine kinase family.</text>
</comment>
<dbReference type="InterPro" id="IPR016477">
    <property type="entry name" value="Fructo-/Ketosamine-3-kinase"/>
</dbReference>
<keyword evidence="2" id="KW-0808">Transferase</keyword>
<dbReference type="PANTHER" id="PTHR12149:SF8">
    <property type="entry name" value="PROTEIN-RIBULOSAMINE 3-KINASE"/>
    <property type="match status" value="1"/>
</dbReference>
<dbReference type="Gene3D" id="3.90.1200.10">
    <property type="match status" value="1"/>
</dbReference>
<comment type="caution">
    <text evidence="3">The sequence shown here is derived from an EMBL/GenBank/DDBJ whole genome shotgun (WGS) entry which is preliminary data.</text>
</comment>
<protein>
    <submittedName>
        <fullName evidence="3">Fructosamine kinase family protein</fullName>
    </submittedName>
</protein>
<name>A0ABT3P7R4_9ALTE</name>
<dbReference type="RefSeq" id="WP_265617521.1">
    <property type="nucleotide sequence ID" value="NZ_JAPFRD010000010.1"/>
</dbReference>
<accession>A0ABT3P7R4</accession>
<reference evidence="3" key="1">
    <citation type="submission" date="2022-11" db="EMBL/GenBank/DDBJ databases">
        <title>Alteromonas sp. nov., isolated from sea water of the Qingdao.</title>
        <authorList>
            <person name="Wang Q."/>
        </authorList>
    </citation>
    <scope>NUCLEOTIDE SEQUENCE</scope>
    <source>
        <strain evidence="3">ASW11-7</strain>
    </source>
</reference>
<evidence type="ECO:0000256" key="1">
    <source>
        <dbReference type="ARBA" id="ARBA00009460"/>
    </source>
</evidence>
<dbReference type="PANTHER" id="PTHR12149">
    <property type="entry name" value="FRUCTOSAMINE 3 KINASE-RELATED PROTEIN"/>
    <property type="match status" value="1"/>
</dbReference>
<proteinExistence type="inferred from homology"/>
<dbReference type="PIRSF" id="PIRSF006221">
    <property type="entry name" value="Ketosamine-3-kinase"/>
    <property type="match status" value="1"/>
</dbReference>